<comment type="caution">
    <text evidence="3">The sequence shown here is derived from an EMBL/GenBank/DDBJ whole genome shotgun (WGS) entry which is preliminary data.</text>
</comment>
<dbReference type="GO" id="GO:0003729">
    <property type="term" value="F:mRNA binding"/>
    <property type="evidence" value="ECO:0007669"/>
    <property type="project" value="TreeGrafter"/>
</dbReference>
<dbReference type="InterPro" id="IPR000504">
    <property type="entry name" value="RRM_dom"/>
</dbReference>
<dbReference type="GO" id="GO:0005847">
    <property type="term" value="C:mRNA cleavage and polyadenylation specificity factor complex"/>
    <property type="evidence" value="ECO:0007669"/>
    <property type="project" value="TreeGrafter"/>
</dbReference>
<dbReference type="Gene3D" id="3.30.70.330">
    <property type="match status" value="1"/>
</dbReference>
<feature type="domain" description="RRM" evidence="2">
    <location>
        <begin position="13"/>
        <end position="91"/>
    </location>
</feature>
<sequence length="139" mass="15273">MSAPYIDREKQLRSVFVGNIPFDVTESELRDKFEQAGPIVSFRLVHDRESGKPKGYGFIEYQDVATANSCVRNLNNVEYNGRPLRVGPAAGGDQNNENIKALQQALGGLQQESPYGDPVDPTDAPEAISKVGYSALHYT</sequence>
<dbReference type="EMBL" id="VXIV02002112">
    <property type="protein sequence ID" value="KAF6027287.1"/>
    <property type="molecule type" value="Genomic_DNA"/>
</dbReference>
<dbReference type="OrthoDB" id="272703at2759"/>
<dbReference type="PANTHER" id="PTHR45735:SF2">
    <property type="entry name" value="CLEAVAGE STIMULATION FACTOR SUBUNIT 2"/>
    <property type="match status" value="1"/>
</dbReference>
<dbReference type="PROSITE" id="PS50102">
    <property type="entry name" value="RRM"/>
    <property type="match status" value="1"/>
</dbReference>
<evidence type="ECO:0000259" key="2">
    <source>
        <dbReference type="PROSITE" id="PS50102"/>
    </source>
</evidence>
<dbReference type="InterPro" id="IPR012677">
    <property type="entry name" value="Nucleotide-bd_a/b_plait_sf"/>
</dbReference>
<dbReference type="AlphaFoldDB" id="A0A7J7JMM7"/>
<evidence type="ECO:0000313" key="3">
    <source>
        <dbReference type="EMBL" id="KAF6027287.1"/>
    </source>
</evidence>
<evidence type="ECO:0000256" key="1">
    <source>
        <dbReference type="PROSITE-ProRule" id="PRU00176"/>
    </source>
</evidence>
<dbReference type="PANTHER" id="PTHR45735">
    <property type="entry name" value="CLEAVAGE STIMULATION FACTOR SUBUNIT 2"/>
    <property type="match status" value="1"/>
</dbReference>
<dbReference type="SMART" id="SM00360">
    <property type="entry name" value="RRM"/>
    <property type="match status" value="1"/>
</dbReference>
<evidence type="ECO:0000313" key="4">
    <source>
        <dbReference type="Proteomes" id="UP000593567"/>
    </source>
</evidence>
<dbReference type="Pfam" id="PF00076">
    <property type="entry name" value="RRM_1"/>
    <property type="match status" value="1"/>
</dbReference>
<dbReference type="CDD" id="cd12398">
    <property type="entry name" value="RRM_CSTF2_RNA15_like"/>
    <property type="match status" value="1"/>
</dbReference>
<dbReference type="InterPro" id="IPR035979">
    <property type="entry name" value="RBD_domain_sf"/>
</dbReference>
<gene>
    <name evidence="3" type="ORF">EB796_014401</name>
</gene>
<name>A0A7J7JMM7_BUGNE</name>
<dbReference type="SUPFAM" id="SSF54928">
    <property type="entry name" value="RNA-binding domain, RBD"/>
    <property type="match status" value="1"/>
</dbReference>
<organism evidence="3 4">
    <name type="scientific">Bugula neritina</name>
    <name type="common">Brown bryozoan</name>
    <name type="synonym">Sertularia neritina</name>
    <dbReference type="NCBI Taxonomy" id="10212"/>
    <lineage>
        <taxon>Eukaryota</taxon>
        <taxon>Metazoa</taxon>
        <taxon>Spiralia</taxon>
        <taxon>Lophotrochozoa</taxon>
        <taxon>Bryozoa</taxon>
        <taxon>Gymnolaemata</taxon>
        <taxon>Cheilostomatida</taxon>
        <taxon>Flustrina</taxon>
        <taxon>Buguloidea</taxon>
        <taxon>Bugulidae</taxon>
        <taxon>Bugula</taxon>
    </lineage>
</organism>
<protein>
    <submittedName>
        <fullName evidence="3">CSTF2</fullName>
    </submittedName>
</protein>
<keyword evidence="1" id="KW-0694">RNA-binding</keyword>
<keyword evidence="4" id="KW-1185">Reference proteome</keyword>
<accession>A0A7J7JMM7</accession>
<reference evidence="3" key="1">
    <citation type="submission" date="2020-06" db="EMBL/GenBank/DDBJ databases">
        <title>Draft genome of Bugula neritina, a colonial animal packing powerful symbionts and potential medicines.</title>
        <authorList>
            <person name="Rayko M."/>
        </authorList>
    </citation>
    <scope>NUCLEOTIDE SEQUENCE [LARGE SCALE GENOMIC DNA]</scope>
    <source>
        <strain evidence="3">Kwan_BN1</strain>
    </source>
</reference>
<proteinExistence type="predicted"/>
<dbReference type="Proteomes" id="UP000593567">
    <property type="component" value="Unassembled WGS sequence"/>
</dbReference>